<evidence type="ECO:0000256" key="4">
    <source>
        <dbReference type="PROSITE-ProRule" id="PRU10141"/>
    </source>
</evidence>
<keyword evidence="7" id="KW-0808">Transferase</keyword>
<keyword evidence="1" id="KW-0723">Serine/threonine-protein kinase</keyword>
<dbReference type="STRING" id="5722.A2DVE5"/>
<evidence type="ECO:0000313" key="7">
    <source>
        <dbReference type="EMBL" id="EAY15624.1"/>
    </source>
</evidence>
<dbReference type="InterPro" id="IPR011009">
    <property type="entry name" value="Kinase-like_dom_sf"/>
</dbReference>
<dbReference type="PROSITE" id="PS00108">
    <property type="entry name" value="PROTEIN_KINASE_ST"/>
    <property type="match status" value="1"/>
</dbReference>
<evidence type="ECO:0000259" key="6">
    <source>
        <dbReference type="PROSITE" id="PS50011"/>
    </source>
</evidence>
<organism evidence="7 8">
    <name type="scientific">Trichomonas vaginalis (strain ATCC PRA-98 / G3)</name>
    <dbReference type="NCBI Taxonomy" id="412133"/>
    <lineage>
        <taxon>Eukaryota</taxon>
        <taxon>Metamonada</taxon>
        <taxon>Parabasalia</taxon>
        <taxon>Trichomonadida</taxon>
        <taxon>Trichomonadidae</taxon>
        <taxon>Trichomonas</taxon>
    </lineage>
</organism>
<dbReference type="GO" id="GO:0005524">
    <property type="term" value="F:ATP binding"/>
    <property type="evidence" value="ECO:0007669"/>
    <property type="project" value="UniProtKB-UniRule"/>
</dbReference>
<dbReference type="PANTHER" id="PTHR23257">
    <property type="entry name" value="SERINE-THREONINE PROTEIN KINASE"/>
    <property type="match status" value="1"/>
</dbReference>
<dbReference type="GO" id="GO:0005737">
    <property type="term" value="C:cytoplasm"/>
    <property type="evidence" value="ECO:0000318"/>
    <property type="project" value="GO_Central"/>
</dbReference>
<dbReference type="SUPFAM" id="SSF48371">
    <property type="entry name" value="ARM repeat"/>
    <property type="match status" value="1"/>
</dbReference>
<dbReference type="PANTHER" id="PTHR23257:SF958">
    <property type="entry name" value="SERINE_THREONINE-PROTEIN KINASE WNK4"/>
    <property type="match status" value="1"/>
</dbReference>
<dbReference type="InterPro" id="IPR016024">
    <property type="entry name" value="ARM-type_fold"/>
</dbReference>
<keyword evidence="2 4" id="KW-0547">Nucleotide-binding</keyword>
<keyword evidence="8" id="KW-1185">Reference proteome</keyword>
<dbReference type="SUPFAM" id="SSF56112">
    <property type="entry name" value="Protein kinase-like (PK-like)"/>
    <property type="match status" value="1"/>
</dbReference>
<accession>A2DVE5</accession>
<dbReference type="PROSITE" id="PS00107">
    <property type="entry name" value="PROTEIN_KINASE_ATP"/>
    <property type="match status" value="1"/>
</dbReference>
<evidence type="ECO:0000256" key="2">
    <source>
        <dbReference type="ARBA" id="ARBA00022741"/>
    </source>
</evidence>
<dbReference type="GO" id="GO:0004674">
    <property type="term" value="F:protein serine/threonine kinase activity"/>
    <property type="evidence" value="ECO:0007669"/>
    <property type="project" value="UniProtKB-KW"/>
</dbReference>
<feature type="compositionally biased region" description="Polar residues" evidence="5">
    <location>
        <begin position="473"/>
        <end position="484"/>
    </location>
</feature>
<dbReference type="InParanoid" id="A2DVE5"/>
<dbReference type="PRINTS" id="PR00109">
    <property type="entry name" value="TYRKINASE"/>
</dbReference>
<evidence type="ECO:0000313" key="8">
    <source>
        <dbReference type="Proteomes" id="UP000001542"/>
    </source>
</evidence>
<keyword evidence="3 4" id="KW-0067">ATP-binding</keyword>
<dbReference type="InterPro" id="IPR011989">
    <property type="entry name" value="ARM-like"/>
</dbReference>
<dbReference type="OrthoDB" id="4062651at2759"/>
<dbReference type="Pfam" id="PF07714">
    <property type="entry name" value="PK_Tyr_Ser-Thr"/>
    <property type="match status" value="1"/>
</dbReference>
<reference evidence="7" key="1">
    <citation type="submission" date="2006-10" db="EMBL/GenBank/DDBJ databases">
        <authorList>
            <person name="Amadeo P."/>
            <person name="Zhao Q."/>
            <person name="Wortman J."/>
            <person name="Fraser-Liggett C."/>
            <person name="Carlton J."/>
        </authorList>
    </citation>
    <scope>NUCLEOTIDE SEQUENCE</scope>
    <source>
        <strain evidence="7">G3</strain>
    </source>
</reference>
<dbReference type="CDD" id="cd13999">
    <property type="entry name" value="STKc_MAP3K-like"/>
    <property type="match status" value="1"/>
</dbReference>
<evidence type="ECO:0000256" key="5">
    <source>
        <dbReference type="SAM" id="MobiDB-lite"/>
    </source>
</evidence>
<gene>
    <name evidence="7" type="ORF">TVAG_209030</name>
</gene>
<reference evidence="7" key="2">
    <citation type="journal article" date="2007" name="Science">
        <title>Draft genome sequence of the sexually transmitted pathogen Trichomonas vaginalis.</title>
        <authorList>
            <person name="Carlton J.M."/>
            <person name="Hirt R.P."/>
            <person name="Silva J.C."/>
            <person name="Delcher A.L."/>
            <person name="Schatz M."/>
            <person name="Zhao Q."/>
            <person name="Wortman J.R."/>
            <person name="Bidwell S.L."/>
            <person name="Alsmark U.C.M."/>
            <person name="Besteiro S."/>
            <person name="Sicheritz-Ponten T."/>
            <person name="Noel C.J."/>
            <person name="Dacks J.B."/>
            <person name="Foster P.G."/>
            <person name="Simillion C."/>
            <person name="Van de Peer Y."/>
            <person name="Miranda-Saavedra D."/>
            <person name="Barton G.J."/>
            <person name="Westrop G.D."/>
            <person name="Mueller S."/>
            <person name="Dessi D."/>
            <person name="Fiori P.L."/>
            <person name="Ren Q."/>
            <person name="Paulsen I."/>
            <person name="Zhang H."/>
            <person name="Bastida-Corcuera F.D."/>
            <person name="Simoes-Barbosa A."/>
            <person name="Brown M.T."/>
            <person name="Hayes R.D."/>
            <person name="Mukherjee M."/>
            <person name="Okumura C.Y."/>
            <person name="Schneider R."/>
            <person name="Smith A.J."/>
            <person name="Vanacova S."/>
            <person name="Villalvazo M."/>
            <person name="Haas B.J."/>
            <person name="Pertea M."/>
            <person name="Feldblyum T.V."/>
            <person name="Utterback T.R."/>
            <person name="Shu C.L."/>
            <person name="Osoegawa K."/>
            <person name="de Jong P.J."/>
            <person name="Hrdy I."/>
            <person name="Horvathova L."/>
            <person name="Zubacova Z."/>
            <person name="Dolezal P."/>
            <person name="Malik S.B."/>
            <person name="Logsdon J.M. Jr."/>
            <person name="Henze K."/>
            <person name="Gupta A."/>
            <person name="Wang C.C."/>
            <person name="Dunne R.L."/>
            <person name="Upcroft J.A."/>
            <person name="Upcroft P."/>
            <person name="White O."/>
            <person name="Salzberg S.L."/>
            <person name="Tang P."/>
            <person name="Chiu C.-H."/>
            <person name="Lee Y.-S."/>
            <person name="Embley T.M."/>
            <person name="Coombs G.H."/>
            <person name="Mottram J.C."/>
            <person name="Tachezy J."/>
            <person name="Fraser-Liggett C.M."/>
            <person name="Johnson P.J."/>
        </authorList>
    </citation>
    <scope>NUCLEOTIDE SEQUENCE [LARGE SCALE GENOMIC DNA]</scope>
    <source>
        <strain evidence="7">G3</strain>
    </source>
</reference>
<dbReference type="EMBL" id="DS113253">
    <property type="protein sequence ID" value="EAY15624.1"/>
    <property type="molecule type" value="Genomic_DNA"/>
</dbReference>
<dbReference type="PROSITE" id="PS50011">
    <property type="entry name" value="PROTEIN_KINASE_DOM"/>
    <property type="match status" value="1"/>
</dbReference>
<dbReference type="InterPro" id="IPR050167">
    <property type="entry name" value="Ser_Thr_protein_kinase"/>
</dbReference>
<dbReference type="eggNOG" id="KOG0192">
    <property type="taxonomic scope" value="Eukaryota"/>
</dbReference>
<keyword evidence="7" id="KW-0418">Kinase</keyword>
<feature type="domain" description="Protein kinase" evidence="6">
    <location>
        <begin position="165"/>
        <end position="422"/>
    </location>
</feature>
<dbReference type="VEuPathDB" id="TrichDB:TVAG_209030"/>
<dbReference type="AlphaFoldDB" id="A2DVE5"/>
<dbReference type="GO" id="GO:0007165">
    <property type="term" value="P:signal transduction"/>
    <property type="evidence" value="ECO:0000318"/>
    <property type="project" value="GO_Central"/>
</dbReference>
<evidence type="ECO:0000256" key="1">
    <source>
        <dbReference type="ARBA" id="ARBA00022527"/>
    </source>
</evidence>
<dbReference type="InterPro" id="IPR017441">
    <property type="entry name" value="Protein_kinase_ATP_BS"/>
</dbReference>
<proteinExistence type="predicted"/>
<feature type="region of interest" description="Disordered" evidence="5">
    <location>
        <begin position="450"/>
        <end position="506"/>
    </location>
</feature>
<dbReference type="InterPro" id="IPR000719">
    <property type="entry name" value="Prot_kinase_dom"/>
</dbReference>
<dbReference type="RefSeq" id="XP_001327847.1">
    <property type="nucleotide sequence ID" value="XM_001327812.1"/>
</dbReference>
<feature type="compositionally biased region" description="Basic and acidic residues" evidence="5">
    <location>
        <begin position="485"/>
        <end position="499"/>
    </location>
</feature>
<dbReference type="Gene3D" id="1.25.10.10">
    <property type="entry name" value="Leucine-rich Repeat Variant"/>
    <property type="match status" value="1"/>
</dbReference>
<name>A2DVE5_TRIV3</name>
<dbReference type="InterPro" id="IPR001245">
    <property type="entry name" value="Ser-Thr/Tyr_kinase_cat_dom"/>
</dbReference>
<dbReference type="Gene3D" id="1.10.510.10">
    <property type="entry name" value="Transferase(Phosphotransferase) domain 1"/>
    <property type="match status" value="1"/>
</dbReference>
<evidence type="ECO:0000256" key="3">
    <source>
        <dbReference type="ARBA" id="ARBA00022840"/>
    </source>
</evidence>
<dbReference type="SMART" id="SM00220">
    <property type="entry name" value="S_TKc"/>
    <property type="match status" value="1"/>
</dbReference>
<sequence length="1114" mass="124327">MRFPPESPTPLQIQKLRELLKLINDLRQMFLYLDANLFVEFITSADSGYVKAFVENFRKEFNNLCSFFPFLRPEPLTSEPAQECTDDRSDVQDIIQRISAALRQANLPPEVANCFNQRLNEYQNAMMALNASMVNSNIMTKNLNGVMLRQRLELPEKFYLPKNDFVIKKKIGSGGFADVHEGIQQSTQKVVAIKILHSTEMSETVFTSFKREIEIQASLSNFAILELVGVCLEAPFYIATEFMPKDCLFKRLHLQSKLKPTQRTIIALGCAIGLAYMHKHNYIHRDIKSLNILLDADDFPKICDFGMSRTLAKSKELMSGGVGTAQWEAPEVINNMQYNEKADVYSYGILLWEILTSDFPFRGLSQVQVAMNVVGNAIRPVIPNVAPPKITKMIKLCWDQEASRRPSMEQVARAIACGEVVFPGTHMPTVEAYLARFGDDPIVNAIKNANNKETPSVPSFPRHPSMAEPLPSAPSSRLRQQRSMTKYEKKASHRSEGPKTHSPPNEVRILNLVDPRRPNPALIPGIIELLKGKEQEQVITMLVEMANTPEWCTSIKDSEIIPTLTGILNTTQNPTLATKIYSIFVKFDKNQVPLNSAYASIFSSFQRLGNTSMADVLQLIISAMQHGIEPPTVEGFMVKLAAFLQAGNMNCRIITVSILQQLIMKSNFLQQFSVIFLPAIANLIPGGEILSQTIEIIYFLITKGGLSKEFVEANGFLTILSLILPTDTTTPQLNQQDKQKAFAIFGNLVKVQVNDENLNKFADMLQYVLKSITDFNDLCVFVAATAFSFSKHDLSPVILVKYADFIKSLYTIEDQRVVLIALKITYFFLQHNETRKVFLDSGAALTKLLNPANEAIAAITASCMIQFYASLDNEKYLELLNQELFTFLYTALMTENSLAPYALRLFGTISLTYDGAAFLQSNSIPQLAGNFMMSSTPELKLLGYQAFTAFVVTYPMSDTALAATQVATQSLNDSTLMPYPLLMISSLIVCPAAAVNIAPNIGCLVKLLDTDASQTKLVLQALTKVFGTLEARDYFSDTEALVSLFNKAGDYVGTSDWWTLVELIDMATGTSVGLNAVAQSNVATVLKQAMTMKNITRKQKWHINRVFVRLECST</sequence>
<dbReference type="SMR" id="A2DVE5"/>
<dbReference type="InterPro" id="IPR008271">
    <property type="entry name" value="Ser/Thr_kinase_AS"/>
</dbReference>
<feature type="binding site" evidence="4">
    <location>
        <position position="194"/>
    </location>
    <ligand>
        <name>ATP</name>
        <dbReference type="ChEBI" id="CHEBI:30616"/>
    </ligand>
</feature>
<dbReference type="KEGG" id="tva:4773631"/>
<protein>
    <submittedName>
        <fullName evidence="7">TKL family protein kinase</fullName>
    </submittedName>
</protein>
<dbReference type="GO" id="GO:0004672">
    <property type="term" value="F:protein kinase activity"/>
    <property type="evidence" value="ECO:0000318"/>
    <property type="project" value="GO_Central"/>
</dbReference>
<dbReference type="VEuPathDB" id="TrichDB:TVAGG3_0335380"/>
<dbReference type="Proteomes" id="UP000001542">
    <property type="component" value="Unassembled WGS sequence"/>
</dbReference>